<gene>
    <name evidence="2" type="ORF">KIPB_014906</name>
</gene>
<proteinExistence type="predicted"/>
<keyword evidence="3" id="KW-1185">Reference proteome</keyword>
<feature type="compositionally biased region" description="Acidic residues" evidence="1">
    <location>
        <begin position="45"/>
        <end position="56"/>
    </location>
</feature>
<evidence type="ECO:0000313" key="2">
    <source>
        <dbReference type="EMBL" id="GIQ91577.1"/>
    </source>
</evidence>
<evidence type="ECO:0000256" key="1">
    <source>
        <dbReference type="SAM" id="MobiDB-lite"/>
    </source>
</evidence>
<dbReference type="Proteomes" id="UP000265618">
    <property type="component" value="Unassembled WGS sequence"/>
</dbReference>
<name>A0A9K3DAF1_9EUKA</name>
<evidence type="ECO:0000313" key="3">
    <source>
        <dbReference type="Proteomes" id="UP000265618"/>
    </source>
</evidence>
<comment type="caution">
    <text evidence="2">The sequence shown here is derived from an EMBL/GenBank/DDBJ whole genome shotgun (WGS) entry which is preliminary data.</text>
</comment>
<feature type="non-terminal residue" evidence="2">
    <location>
        <position position="1"/>
    </location>
</feature>
<feature type="region of interest" description="Disordered" evidence="1">
    <location>
        <begin position="37"/>
        <end position="61"/>
    </location>
</feature>
<sequence>CVCVCEPLIALPKCLYIRAPLVNDGVLRFARFCGEGESENRGLEGESDTEEDGEEGERERDGLEIISVGGDTTSAHETDISHSGVSITSRFVPFSDFRRDRERERRLKRTRERMPHTPRLRLYPNGQLTILTPYASLLSVVHMRTTFLSTGTEGTQEVERERGRGGESLGQSFLHTLVSVGDTVVSGGGRERERDSMRYLSHNSLPLSCAVRKGDQGVGGEGDVYARLYSGDGENVYCRWLVPVR</sequence>
<dbReference type="EMBL" id="BDIP01007974">
    <property type="protein sequence ID" value="GIQ91577.1"/>
    <property type="molecule type" value="Genomic_DNA"/>
</dbReference>
<protein>
    <submittedName>
        <fullName evidence="2">Uncharacterized protein</fullName>
    </submittedName>
</protein>
<reference evidence="2 3" key="1">
    <citation type="journal article" date="2018" name="PLoS ONE">
        <title>The draft genome of Kipferlia bialata reveals reductive genome evolution in fornicate parasites.</title>
        <authorList>
            <person name="Tanifuji G."/>
            <person name="Takabayashi S."/>
            <person name="Kume K."/>
            <person name="Takagi M."/>
            <person name="Nakayama T."/>
            <person name="Kamikawa R."/>
            <person name="Inagaki Y."/>
            <person name="Hashimoto T."/>
        </authorList>
    </citation>
    <scope>NUCLEOTIDE SEQUENCE [LARGE SCALE GENOMIC DNA]</scope>
    <source>
        <strain evidence="2">NY0173</strain>
    </source>
</reference>
<accession>A0A9K3DAF1</accession>
<organism evidence="2 3">
    <name type="scientific">Kipferlia bialata</name>
    <dbReference type="NCBI Taxonomy" id="797122"/>
    <lineage>
        <taxon>Eukaryota</taxon>
        <taxon>Metamonada</taxon>
        <taxon>Carpediemonas-like organisms</taxon>
        <taxon>Kipferlia</taxon>
    </lineage>
</organism>
<dbReference type="AlphaFoldDB" id="A0A9K3DAF1"/>